<dbReference type="Proteomes" id="UP000037179">
    <property type="component" value="Unassembled WGS sequence"/>
</dbReference>
<sequence>MNPPILVGADGSEISYQAVAWAATEAAARGCPLHIVVSYALTIGMGPVPELSEADQRAVREQATQVLADAERMARLTVPGDTLPITTELIFELIAPALIDRSSHARLVVVGSRGLGAVRRAILGSVSIALARHAHCPVVVVHGDPEAAADGKPIVVGVDRTANSVPAIELAFEEAALRKADLIAVHSWSDSSGFDLPVMGWEAIRATEDKLLGAALSEYRKRYPEVVVRQVVASDTPARALLELAEDAQLVVVGSHGRGGFAGMVLGSVSTTMLHSAHCPVLVVRSS</sequence>
<dbReference type="PRINTS" id="PR01438">
    <property type="entry name" value="UNVRSLSTRESS"/>
</dbReference>
<feature type="domain" description="UspA" evidence="4">
    <location>
        <begin position="152"/>
        <end position="285"/>
    </location>
</feature>
<dbReference type="GO" id="GO:0005524">
    <property type="term" value="F:ATP binding"/>
    <property type="evidence" value="ECO:0007669"/>
    <property type="project" value="UniProtKB-KW"/>
</dbReference>
<dbReference type="PANTHER" id="PTHR46268">
    <property type="entry name" value="STRESS RESPONSE PROTEIN NHAX"/>
    <property type="match status" value="1"/>
</dbReference>
<organism evidence="5 6">
    <name type="scientific">Nocardia seriolae</name>
    <dbReference type="NCBI Taxonomy" id="37332"/>
    <lineage>
        <taxon>Bacteria</taxon>
        <taxon>Bacillati</taxon>
        <taxon>Actinomycetota</taxon>
        <taxon>Actinomycetes</taxon>
        <taxon>Mycobacteriales</taxon>
        <taxon>Nocardiaceae</taxon>
        <taxon>Nocardia</taxon>
    </lineage>
</organism>
<comment type="caution">
    <text evidence="5">The sequence shown here is derived from an EMBL/GenBank/DDBJ whole genome shotgun (WGS) entry which is preliminary data.</text>
</comment>
<keyword evidence="3" id="KW-0067">ATP-binding</keyword>
<keyword evidence="2" id="KW-0547">Nucleotide-binding</keyword>
<name>A0ABC9YX13_9NOCA</name>
<keyword evidence="6" id="KW-1185">Reference proteome</keyword>
<reference evidence="6" key="1">
    <citation type="submission" date="2015-07" db="EMBL/GenBank/DDBJ databases">
        <title>Nocardia seriolae U-1 whole genome shotgun sequence.</title>
        <authorList>
            <person name="Imajoh M."/>
            <person name="Fukumoto Y."/>
            <person name="Sukeda M."/>
            <person name="Yamane J."/>
            <person name="Yamasaki K."/>
            <person name="Shimizu M."/>
            <person name="Ohnishi K."/>
            <person name="Oshima S."/>
        </authorList>
    </citation>
    <scope>NUCLEOTIDE SEQUENCE [LARGE SCALE GENOMIC DNA]</scope>
    <source>
        <strain evidence="6">U-1</strain>
    </source>
</reference>
<evidence type="ECO:0000256" key="3">
    <source>
        <dbReference type="ARBA" id="ARBA00022840"/>
    </source>
</evidence>
<dbReference type="InterPro" id="IPR006016">
    <property type="entry name" value="UspA"/>
</dbReference>
<dbReference type="AlphaFoldDB" id="A0ABC9YX13"/>
<evidence type="ECO:0000259" key="4">
    <source>
        <dbReference type="Pfam" id="PF00582"/>
    </source>
</evidence>
<evidence type="ECO:0000313" key="5">
    <source>
        <dbReference type="EMBL" id="GAP29950.1"/>
    </source>
</evidence>
<evidence type="ECO:0000256" key="1">
    <source>
        <dbReference type="ARBA" id="ARBA00008791"/>
    </source>
</evidence>
<reference evidence="5 6" key="2">
    <citation type="journal article" date="2016" name="Genome Announc.">
        <title>Draft Genome Sequence of Erythromycin- and Oxytetracycline-Sensitive Nocardia seriolae Strain U-1 (NBRC 110359).</title>
        <authorList>
            <person name="Imajoh M."/>
            <person name="Sukeda M."/>
            <person name="Shimizu M."/>
            <person name="Yamane J."/>
            <person name="Ohnishi K."/>
            <person name="Oshima S."/>
        </authorList>
    </citation>
    <scope>NUCLEOTIDE SEQUENCE [LARGE SCALE GENOMIC DNA]</scope>
    <source>
        <strain evidence="5 6">U-1</strain>
    </source>
</reference>
<dbReference type="InterPro" id="IPR006015">
    <property type="entry name" value="Universal_stress_UspA"/>
</dbReference>
<dbReference type="PANTHER" id="PTHR46268:SF27">
    <property type="entry name" value="UNIVERSAL STRESS PROTEIN RV2623"/>
    <property type="match status" value="1"/>
</dbReference>
<gene>
    <name evidence="5" type="ORF">NSK11_contig00068-0040</name>
</gene>
<accession>A0ABC9YX13</accession>
<feature type="domain" description="UspA" evidence="4">
    <location>
        <begin position="1"/>
        <end position="142"/>
    </location>
</feature>
<proteinExistence type="inferred from homology"/>
<dbReference type="Pfam" id="PF00582">
    <property type="entry name" value="Usp"/>
    <property type="match status" value="2"/>
</dbReference>
<dbReference type="EMBL" id="BBYQ01000068">
    <property type="protein sequence ID" value="GAP29950.1"/>
    <property type="molecule type" value="Genomic_DNA"/>
</dbReference>
<protein>
    <recommendedName>
        <fullName evidence="4">UspA domain-containing protein</fullName>
    </recommendedName>
</protein>
<evidence type="ECO:0000256" key="2">
    <source>
        <dbReference type="ARBA" id="ARBA00022741"/>
    </source>
</evidence>
<dbReference type="InterPro" id="IPR014729">
    <property type="entry name" value="Rossmann-like_a/b/a_fold"/>
</dbReference>
<comment type="similarity">
    <text evidence="1">Belongs to the universal stress protein A family.</text>
</comment>
<dbReference type="Gene3D" id="3.40.50.620">
    <property type="entry name" value="HUPs"/>
    <property type="match status" value="2"/>
</dbReference>
<evidence type="ECO:0000313" key="6">
    <source>
        <dbReference type="Proteomes" id="UP000037179"/>
    </source>
</evidence>
<dbReference type="SUPFAM" id="SSF52402">
    <property type="entry name" value="Adenine nucleotide alpha hydrolases-like"/>
    <property type="match status" value="2"/>
</dbReference>